<proteinExistence type="inferred from homology"/>
<evidence type="ECO:0000256" key="5">
    <source>
        <dbReference type="ARBA" id="ARBA00022692"/>
    </source>
</evidence>
<comment type="subcellular location">
    <subcellularLocation>
        <location evidence="1 8">Cell membrane</location>
        <topology evidence="1 8">Multi-pass membrane protein</topology>
    </subcellularLocation>
</comment>
<dbReference type="PRINTS" id="PR00164">
    <property type="entry name" value="ABC2TRNSPORT"/>
</dbReference>
<dbReference type="InterPro" id="IPR047817">
    <property type="entry name" value="ABC2_TM_bact-type"/>
</dbReference>
<dbReference type="PANTHER" id="PTHR30294">
    <property type="entry name" value="MEMBRANE COMPONENT OF ABC TRANSPORTER YHHJ-RELATED"/>
    <property type="match status" value="1"/>
</dbReference>
<feature type="transmembrane region" description="Helical" evidence="8">
    <location>
        <begin position="21"/>
        <end position="40"/>
    </location>
</feature>
<dbReference type="PROSITE" id="PS51012">
    <property type="entry name" value="ABC_TM2"/>
    <property type="match status" value="1"/>
</dbReference>
<dbReference type="AlphaFoldDB" id="A0A1F5V5P5"/>
<dbReference type="EMBL" id="MFGW01000232">
    <property type="protein sequence ID" value="OGF58759.1"/>
    <property type="molecule type" value="Genomic_DNA"/>
</dbReference>
<comment type="caution">
    <text evidence="10">The sequence shown here is derived from an EMBL/GenBank/DDBJ whole genome shotgun (WGS) entry which is preliminary data.</text>
</comment>
<feature type="domain" description="ABC transmembrane type-2" evidence="9">
    <location>
        <begin position="133"/>
        <end position="372"/>
    </location>
</feature>
<feature type="transmembrane region" description="Helical" evidence="8">
    <location>
        <begin position="289"/>
        <end position="309"/>
    </location>
</feature>
<organism evidence="10 11">
    <name type="scientific">Candidatus Fischerbacteria bacterium RBG_13_37_8</name>
    <dbReference type="NCBI Taxonomy" id="1817863"/>
    <lineage>
        <taxon>Bacteria</taxon>
        <taxon>Candidatus Fischeribacteriota</taxon>
    </lineage>
</organism>
<protein>
    <recommendedName>
        <fullName evidence="8">Transport permease protein</fullName>
    </recommendedName>
</protein>
<evidence type="ECO:0000256" key="7">
    <source>
        <dbReference type="ARBA" id="ARBA00023136"/>
    </source>
</evidence>
<keyword evidence="4 8" id="KW-1003">Cell membrane</keyword>
<gene>
    <name evidence="10" type="ORF">A2Y62_09620</name>
</gene>
<dbReference type="Gene3D" id="3.40.1710.10">
    <property type="entry name" value="abc type-2 transporter like domain"/>
    <property type="match status" value="1"/>
</dbReference>
<evidence type="ECO:0000256" key="8">
    <source>
        <dbReference type="RuleBase" id="RU361157"/>
    </source>
</evidence>
<dbReference type="Proteomes" id="UP000178943">
    <property type="component" value="Unassembled WGS sequence"/>
</dbReference>
<dbReference type="STRING" id="1817863.A2Y62_09620"/>
<keyword evidence="3 8" id="KW-0813">Transport</keyword>
<evidence type="ECO:0000256" key="3">
    <source>
        <dbReference type="ARBA" id="ARBA00022448"/>
    </source>
</evidence>
<feature type="transmembrane region" description="Helical" evidence="8">
    <location>
        <begin position="258"/>
        <end position="282"/>
    </location>
</feature>
<evidence type="ECO:0000256" key="1">
    <source>
        <dbReference type="ARBA" id="ARBA00004651"/>
    </source>
</evidence>
<evidence type="ECO:0000259" key="9">
    <source>
        <dbReference type="PROSITE" id="PS51012"/>
    </source>
</evidence>
<evidence type="ECO:0000256" key="2">
    <source>
        <dbReference type="ARBA" id="ARBA00007783"/>
    </source>
</evidence>
<keyword evidence="6 8" id="KW-1133">Transmembrane helix</keyword>
<dbReference type="Pfam" id="PF12698">
    <property type="entry name" value="ABC2_membrane_3"/>
    <property type="match status" value="1"/>
</dbReference>
<dbReference type="GO" id="GO:0140359">
    <property type="term" value="F:ABC-type transporter activity"/>
    <property type="evidence" value="ECO:0007669"/>
    <property type="project" value="InterPro"/>
</dbReference>
<keyword evidence="5 8" id="KW-0812">Transmembrane</keyword>
<feature type="transmembrane region" description="Helical" evidence="8">
    <location>
        <begin position="348"/>
        <end position="367"/>
    </location>
</feature>
<feature type="transmembrane region" description="Helical" evidence="8">
    <location>
        <begin position="231"/>
        <end position="252"/>
    </location>
</feature>
<evidence type="ECO:0000256" key="4">
    <source>
        <dbReference type="ARBA" id="ARBA00022475"/>
    </source>
</evidence>
<comment type="similarity">
    <text evidence="2 8">Belongs to the ABC-2 integral membrane protein family.</text>
</comment>
<evidence type="ECO:0000313" key="10">
    <source>
        <dbReference type="EMBL" id="OGF58759.1"/>
    </source>
</evidence>
<accession>A0A1F5V5P5</accession>
<dbReference type="InterPro" id="IPR013525">
    <property type="entry name" value="ABC2_TM"/>
</dbReference>
<reference evidence="10 11" key="1">
    <citation type="journal article" date="2016" name="Nat. Commun.">
        <title>Thousands of microbial genomes shed light on interconnected biogeochemical processes in an aquifer system.</title>
        <authorList>
            <person name="Anantharaman K."/>
            <person name="Brown C.T."/>
            <person name="Hug L.A."/>
            <person name="Sharon I."/>
            <person name="Castelle C.J."/>
            <person name="Probst A.J."/>
            <person name="Thomas B.C."/>
            <person name="Singh A."/>
            <person name="Wilkins M.J."/>
            <person name="Karaoz U."/>
            <person name="Brodie E.L."/>
            <person name="Williams K.H."/>
            <person name="Hubbard S.S."/>
            <person name="Banfield J.F."/>
        </authorList>
    </citation>
    <scope>NUCLEOTIDE SEQUENCE [LARGE SCALE GENOMIC DNA]</scope>
</reference>
<keyword evidence="7 8" id="KW-0472">Membrane</keyword>
<feature type="transmembrane region" description="Helical" evidence="8">
    <location>
        <begin position="180"/>
        <end position="202"/>
    </location>
</feature>
<dbReference type="InterPro" id="IPR000412">
    <property type="entry name" value="ABC_2_transport"/>
</dbReference>
<sequence length="384" mass="42446">MIRKLFPVIVKEMIELRRDKLTLFIIIFIPSLLLFIYGYAISLDVKDIKLAVCDYDQSNYSMELVNSVLASGYFTLVQSVQDDKAIDVLMQRGVVRVGIVIYPSFSRDLKANRQTSIQIVVDGSNAQATQSALAYLYGVVTLYQQKLLKDYSMEHGLNIPGIIVEQRIWYNPLLESANSLIPGLIAFVLMIVAVIATTLSIVREKETGTIEQMVVTPLSAWHVVLGKIIPYFFLSIFASTLMIVLACTILHIPFKGSVMLLGLALILYLLGSLGLGLLVSAISESQQTAFSIAVFITMLPTMILSNFVFPISSMPLVIQWVTVIIPAKYFIEVARGIMLKGTGFYPLWHNYFALLLFAGIALGAGIVKINKKGLGSMSSRKGQA</sequence>
<dbReference type="InterPro" id="IPR051449">
    <property type="entry name" value="ABC-2_transporter_component"/>
</dbReference>
<evidence type="ECO:0000256" key="6">
    <source>
        <dbReference type="ARBA" id="ARBA00022989"/>
    </source>
</evidence>
<evidence type="ECO:0000313" key="11">
    <source>
        <dbReference type="Proteomes" id="UP000178943"/>
    </source>
</evidence>
<name>A0A1F5V5P5_9BACT</name>
<dbReference type="PANTHER" id="PTHR30294:SF29">
    <property type="entry name" value="MULTIDRUG ABC TRANSPORTER PERMEASE YBHS-RELATED"/>
    <property type="match status" value="1"/>
</dbReference>
<dbReference type="GO" id="GO:0043190">
    <property type="term" value="C:ATP-binding cassette (ABC) transporter complex"/>
    <property type="evidence" value="ECO:0007669"/>
    <property type="project" value="InterPro"/>
</dbReference>